<feature type="transmembrane region" description="Helical" evidence="8">
    <location>
        <begin position="74"/>
        <end position="96"/>
    </location>
</feature>
<evidence type="ECO:0000256" key="8">
    <source>
        <dbReference type="RuleBase" id="RU363032"/>
    </source>
</evidence>
<evidence type="ECO:0000256" key="3">
    <source>
        <dbReference type="ARBA" id="ARBA00022475"/>
    </source>
</evidence>
<evidence type="ECO:0000256" key="5">
    <source>
        <dbReference type="ARBA" id="ARBA00022692"/>
    </source>
</evidence>
<evidence type="ECO:0000313" key="10">
    <source>
        <dbReference type="EMBL" id="POR47182.1"/>
    </source>
</evidence>
<keyword evidence="3" id="KW-1003">Cell membrane</keyword>
<keyword evidence="6 8" id="KW-1133">Transmembrane helix</keyword>
<accession>A0A2S4LXK0</accession>
<feature type="transmembrane region" description="Helical" evidence="8">
    <location>
        <begin position="240"/>
        <end position="262"/>
    </location>
</feature>
<feature type="transmembrane region" description="Helical" evidence="8">
    <location>
        <begin position="136"/>
        <end position="154"/>
    </location>
</feature>
<dbReference type="RefSeq" id="WP_103720748.1">
    <property type="nucleotide sequence ID" value="NZ_PQFZ01000020.1"/>
</dbReference>
<dbReference type="Gene3D" id="1.10.3720.10">
    <property type="entry name" value="MetI-like"/>
    <property type="match status" value="1"/>
</dbReference>
<reference evidence="10 11" key="1">
    <citation type="submission" date="2018-01" db="EMBL/GenBank/DDBJ databases">
        <title>Genomic Encyclopedia of Type Strains, Phase III (KMG-III): the genomes of soil and plant-associated and newly described type strains.</title>
        <authorList>
            <person name="Whitman W."/>
        </authorList>
    </citation>
    <scope>NUCLEOTIDE SEQUENCE [LARGE SCALE GENOMIC DNA]</scope>
    <source>
        <strain evidence="10 11">1131</strain>
    </source>
</reference>
<keyword evidence="2 8" id="KW-0813">Transport</keyword>
<organism evidence="10 11">
    <name type="scientific">Bosea psychrotolerans</name>
    <dbReference type="NCBI Taxonomy" id="1871628"/>
    <lineage>
        <taxon>Bacteria</taxon>
        <taxon>Pseudomonadati</taxon>
        <taxon>Pseudomonadota</taxon>
        <taxon>Alphaproteobacteria</taxon>
        <taxon>Hyphomicrobiales</taxon>
        <taxon>Boseaceae</taxon>
        <taxon>Bosea</taxon>
    </lineage>
</organism>
<evidence type="ECO:0000256" key="4">
    <source>
        <dbReference type="ARBA" id="ARBA00022519"/>
    </source>
</evidence>
<feature type="domain" description="ABC transmembrane type-1" evidence="9">
    <location>
        <begin position="70"/>
        <end position="258"/>
    </location>
</feature>
<feature type="transmembrane region" description="Helical" evidence="8">
    <location>
        <begin position="12"/>
        <end position="39"/>
    </location>
</feature>
<comment type="subcellular location">
    <subcellularLocation>
        <location evidence="1">Cell inner membrane</location>
        <topology evidence="1">Multi-pass membrane protein</topology>
    </subcellularLocation>
    <subcellularLocation>
        <location evidence="8">Cell membrane</location>
        <topology evidence="8">Multi-pass membrane protein</topology>
    </subcellularLocation>
</comment>
<protein>
    <submittedName>
        <fullName evidence="10">Putative spermidine/putrescine transport system permease protein</fullName>
    </submittedName>
</protein>
<name>A0A2S4LXK0_9HYPH</name>
<evidence type="ECO:0000313" key="11">
    <source>
        <dbReference type="Proteomes" id="UP000236919"/>
    </source>
</evidence>
<dbReference type="InterPro" id="IPR035906">
    <property type="entry name" value="MetI-like_sf"/>
</dbReference>
<dbReference type="PROSITE" id="PS50928">
    <property type="entry name" value="ABC_TM1"/>
    <property type="match status" value="1"/>
</dbReference>
<keyword evidence="7 8" id="KW-0472">Membrane</keyword>
<dbReference type="GO" id="GO:0055085">
    <property type="term" value="P:transmembrane transport"/>
    <property type="evidence" value="ECO:0007669"/>
    <property type="project" value="InterPro"/>
</dbReference>
<evidence type="ECO:0000256" key="1">
    <source>
        <dbReference type="ARBA" id="ARBA00004429"/>
    </source>
</evidence>
<keyword evidence="5 8" id="KW-0812">Transmembrane</keyword>
<dbReference type="AlphaFoldDB" id="A0A2S4LXK0"/>
<sequence length="271" mass="29315">MTRRAIDHTRPVSAVVTVWGLATLVFVLLPLPFIVLYALSRNNYALFSAQGFTLQWFQRFFENDRFMAALQNSLAISAITTVVALAIAAPTAIVAVRHRFPGRDLMMALISAPLLVPGVISGTAALSFVAQTRIGPGFWPITVAMICFTLPLVLRPLVANLSGLDPDLEKAARNLGASPFAAFWRVTMPQLAPGLVAGGTFAFVEAMDNFSIAVFLTNISTTTLPVEAYSYIRDIDDPTVAAMATLLILLSIGVVLAIEWLLGLDRFLDMS</sequence>
<feature type="transmembrane region" description="Helical" evidence="8">
    <location>
        <begin position="108"/>
        <end position="130"/>
    </location>
</feature>
<dbReference type="InterPro" id="IPR000515">
    <property type="entry name" value="MetI-like"/>
</dbReference>
<keyword evidence="11" id="KW-1185">Reference proteome</keyword>
<dbReference type="SUPFAM" id="SSF161098">
    <property type="entry name" value="MetI-like"/>
    <property type="match status" value="1"/>
</dbReference>
<evidence type="ECO:0000256" key="6">
    <source>
        <dbReference type="ARBA" id="ARBA00022989"/>
    </source>
</evidence>
<dbReference type="Pfam" id="PF00528">
    <property type="entry name" value="BPD_transp_1"/>
    <property type="match status" value="1"/>
</dbReference>
<evidence type="ECO:0000259" key="9">
    <source>
        <dbReference type="PROSITE" id="PS50928"/>
    </source>
</evidence>
<dbReference type="OrthoDB" id="9782004at2"/>
<gene>
    <name evidence="10" type="ORF">CYD53_12072</name>
</gene>
<proteinExistence type="inferred from homology"/>
<dbReference type="EMBL" id="PQFZ01000020">
    <property type="protein sequence ID" value="POR47182.1"/>
    <property type="molecule type" value="Genomic_DNA"/>
</dbReference>
<evidence type="ECO:0000256" key="7">
    <source>
        <dbReference type="ARBA" id="ARBA00023136"/>
    </source>
</evidence>
<dbReference type="GO" id="GO:0005886">
    <property type="term" value="C:plasma membrane"/>
    <property type="evidence" value="ECO:0007669"/>
    <property type="project" value="UniProtKB-SubCell"/>
</dbReference>
<comment type="similarity">
    <text evidence="8">Belongs to the binding-protein-dependent transport system permease family.</text>
</comment>
<evidence type="ECO:0000256" key="2">
    <source>
        <dbReference type="ARBA" id="ARBA00022448"/>
    </source>
</evidence>
<comment type="caution">
    <text evidence="10">The sequence shown here is derived from an EMBL/GenBank/DDBJ whole genome shotgun (WGS) entry which is preliminary data.</text>
</comment>
<keyword evidence="4" id="KW-0997">Cell inner membrane</keyword>
<dbReference type="PANTHER" id="PTHR43357:SF4">
    <property type="entry name" value="INNER MEMBRANE ABC TRANSPORTER PERMEASE PROTEIN YDCV"/>
    <property type="match status" value="1"/>
</dbReference>
<dbReference type="Proteomes" id="UP000236919">
    <property type="component" value="Unassembled WGS sequence"/>
</dbReference>
<dbReference type="CDD" id="cd06261">
    <property type="entry name" value="TM_PBP2"/>
    <property type="match status" value="1"/>
</dbReference>
<dbReference type="PANTHER" id="PTHR43357">
    <property type="entry name" value="INNER MEMBRANE ABC TRANSPORTER PERMEASE PROTEIN YDCV"/>
    <property type="match status" value="1"/>
</dbReference>